<feature type="signal peptide" evidence="8">
    <location>
        <begin position="1"/>
        <end position="20"/>
    </location>
</feature>
<dbReference type="Proteomes" id="UP000199679">
    <property type="component" value="Chromosome I"/>
</dbReference>
<organism evidence="9 10">
    <name type="scientific">Mucilaginibacter mallensis</name>
    <dbReference type="NCBI Taxonomy" id="652787"/>
    <lineage>
        <taxon>Bacteria</taxon>
        <taxon>Pseudomonadati</taxon>
        <taxon>Bacteroidota</taxon>
        <taxon>Sphingobacteriia</taxon>
        <taxon>Sphingobacteriales</taxon>
        <taxon>Sphingobacteriaceae</taxon>
        <taxon>Mucilaginibacter</taxon>
    </lineage>
</organism>
<dbReference type="STRING" id="652787.SAMN05216490_1234"/>
<dbReference type="GO" id="GO:0004559">
    <property type="term" value="F:alpha-mannosidase activity"/>
    <property type="evidence" value="ECO:0007669"/>
    <property type="project" value="TreeGrafter"/>
</dbReference>
<keyword evidence="7" id="KW-0472">Membrane</keyword>
<dbReference type="AlphaFoldDB" id="A0A1H1SK32"/>
<evidence type="ECO:0000256" key="7">
    <source>
        <dbReference type="ARBA" id="ARBA00023136"/>
    </source>
</evidence>
<evidence type="ECO:0000256" key="3">
    <source>
        <dbReference type="ARBA" id="ARBA00022801"/>
    </source>
</evidence>
<keyword evidence="10" id="KW-1185">Reference proteome</keyword>
<dbReference type="RefSeq" id="WP_091370349.1">
    <property type="nucleotide sequence ID" value="NZ_LT629740.1"/>
</dbReference>
<evidence type="ECO:0000256" key="8">
    <source>
        <dbReference type="SAM" id="SignalP"/>
    </source>
</evidence>
<keyword evidence="3" id="KW-0378">Hydrolase</keyword>
<sequence>MQIKFTFSGILLLLSAIVFGQNKHSTETLYPTYKGLIMAGYQGWFRAEGDGSQSTRYVYGNENHSGIDVWPDVTEYEKTYPTPFKLPNGDQARFFSSVDKSTVDLHFKWMQQYGIDGVFMQRFFNNANAKDKEKESVVLKNALEAASKYKRAIAVMYDLSGLSASGQDCSSIIEDWKYLVDQLKVTNQPGTKTYLHYNGKPLVAIWGVGFPDRPYNIRNIGFERLIDFLKNDPVYGGCAIMIGVPNSWRSLKADCTNDPYLHQLIKQCDIVLPWSVQRYSPLLHNDMDRYRDDIIDDMKWCSENHVAYVPCVYPGFSWHNLSRYEFPDDVKPIASIPREGGRFYWQMLSTAMSAGASMLYVAMFDEINEGTAIFKVNGNPPVTAPGSGTAFVKFDGEPSDQYLWLTGQAAQILRKEKPLVYKMPEREAVK</sequence>
<dbReference type="CDD" id="cd11576">
    <property type="entry name" value="GH99_GH71_like_2"/>
    <property type="match status" value="1"/>
</dbReference>
<reference evidence="9 10" key="1">
    <citation type="submission" date="2016-10" db="EMBL/GenBank/DDBJ databases">
        <authorList>
            <person name="de Groot N.N."/>
        </authorList>
    </citation>
    <scope>NUCLEOTIDE SEQUENCE [LARGE SCALE GENOMIC DNA]</scope>
    <source>
        <strain evidence="9 10">MP1X4</strain>
    </source>
</reference>
<evidence type="ECO:0000256" key="4">
    <source>
        <dbReference type="ARBA" id="ARBA00022968"/>
    </source>
</evidence>
<comment type="subcellular location">
    <subcellularLocation>
        <location evidence="1">Golgi apparatus membrane</location>
        <topology evidence="1">Single-pass type II membrane protein</topology>
    </subcellularLocation>
</comment>
<accession>A0A1H1SK32</accession>
<evidence type="ECO:0000256" key="2">
    <source>
        <dbReference type="ARBA" id="ARBA00022692"/>
    </source>
</evidence>
<dbReference type="OrthoDB" id="9783748at2"/>
<dbReference type="PANTHER" id="PTHR13572:SF4">
    <property type="entry name" value="RE57134P"/>
    <property type="match status" value="1"/>
</dbReference>
<name>A0A1H1SK32_MUCMA</name>
<evidence type="ECO:0000256" key="5">
    <source>
        <dbReference type="ARBA" id="ARBA00022989"/>
    </source>
</evidence>
<dbReference type="Gene3D" id="3.20.20.80">
    <property type="entry name" value="Glycosidases"/>
    <property type="match status" value="1"/>
</dbReference>
<evidence type="ECO:0000313" key="10">
    <source>
        <dbReference type="Proteomes" id="UP000199679"/>
    </source>
</evidence>
<dbReference type="EMBL" id="LT629740">
    <property type="protein sequence ID" value="SDS48281.1"/>
    <property type="molecule type" value="Genomic_DNA"/>
</dbReference>
<keyword evidence="8" id="KW-0732">Signal</keyword>
<evidence type="ECO:0000256" key="6">
    <source>
        <dbReference type="ARBA" id="ARBA00023034"/>
    </source>
</evidence>
<feature type="chain" id="PRO_5009260168" description="Xylosidase" evidence="8">
    <location>
        <begin position="21"/>
        <end position="430"/>
    </location>
</feature>
<keyword evidence="5" id="KW-1133">Transmembrane helix</keyword>
<dbReference type="PANTHER" id="PTHR13572">
    <property type="entry name" value="ENDO-ALPHA-1,2-MANNOSIDASE"/>
    <property type="match status" value="1"/>
</dbReference>
<keyword evidence="2" id="KW-0812">Transmembrane</keyword>
<keyword evidence="4" id="KW-0735">Signal-anchor</keyword>
<dbReference type="InterPro" id="IPR026071">
    <property type="entry name" value="Glyco_Hydrolase_99"/>
</dbReference>
<keyword evidence="6" id="KW-0333">Golgi apparatus</keyword>
<evidence type="ECO:0008006" key="11">
    <source>
        <dbReference type="Google" id="ProtNLM"/>
    </source>
</evidence>
<evidence type="ECO:0000256" key="1">
    <source>
        <dbReference type="ARBA" id="ARBA00004323"/>
    </source>
</evidence>
<proteinExistence type="predicted"/>
<evidence type="ECO:0000313" key="9">
    <source>
        <dbReference type="EMBL" id="SDS48281.1"/>
    </source>
</evidence>
<gene>
    <name evidence="9" type="ORF">SAMN05216490_1234</name>
</gene>
<protein>
    <recommendedName>
        <fullName evidence="11">Xylosidase</fullName>
    </recommendedName>
</protein>